<name>A0A1N7HJG1_9ACTN</name>
<dbReference type="InterPro" id="IPR013022">
    <property type="entry name" value="Xyl_isomerase-like_TIM-brl"/>
</dbReference>
<dbReference type="InterPro" id="IPR036237">
    <property type="entry name" value="Xyl_isomerase-like_sf"/>
</dbReference>
<sequence length="105" mass="11407">MAWPYHMNIEEKDPARAVQAAVGRIAHVRVCGTDRGAPGADRFDWPTFTQALRKAGYTGPLVVESFTAHNKTIATAASVWRPLAPSQNALATEGLAFLRALWSCV</sequence>
<proteinExistence type="predicted"/>
<evidence type="ECO:0000313" key="3">
    <source>
        <dbReference type="Proteomes" id="UP000186096"/>
    </source>
</evidence>
<feature type="domain" description="Xylose isomerase-like TIM barrel" evidence="1">
    <location>
        <begin position="4"/>
        <end position="100"/>
    </location>
</feature>
<organism evidence="2 3">
    <name type="scientific">Microbispora rosea</name>
    <dbReference type="NCBI Taxonomy" id="58117"/>
    <lineage>
        <taxon>Bacteria</taxon>
        <taxon>Bacillati</taxon>
        <taxon>Actinomycetota</taxon>
        <taxon>Actinomycetes</taxon>
        <taxon>Streptosporangiales</taxon>
        <taxon>Streptosporangiaceae</taxon>
        <taxon>Microbispora</taxon>
    </lineage>
</organism>
<dbReference type="Gene3D" id="3.20.20.150">
    <property type="entry name" value="Divalent-metal-dependent TIM barrel enzymes"/>
    <property type="match status" value="1"/>
</dbReference>
<dbReference type="EMBL" id="FTNI01000055">
    <property type="protein sequence ID" value="SIS24881.1"/>
    <property type="molecule type" value="Genomic_DNA"/>
</dbReference>
<dbReference type="SUPFAM" id="SSF51658">
    <property type="entry name" value="Xylose isomerase-like"/>
    <property type="match status" value="1"/>
</dbReference>
<protein>
    <submittedName>
        <fullName evidence="2">D-psicose/D-tagatose/L-ribulose 3-epimerase</fullName>
    </submittedName>
</protein>
<keyword evidence="3" id="KW-1185">Reference proteome</keyword>
<dbReference type="Proteomes" id="UP000186096">
    <property type="component" value="Unassembled WGS sequence"/>
</dbReference>
<dbReference type="Pfam" id="PF01261">
    <property type="entry name" value="AP_endonuc_2"/>
    <property type="match status" value="1"/>
</dbReference>
<evidence type="ECO:0000313" key="2">
    <source>
        <dbReference type="EMBL" id="SIS24881.1"/>
    </source>
</evidence>
<dbReference type="STRING" id="58117.SAMN05421833_15515"/>
<accession>A0A1N7HJG1</accession>
<dbReference type="AlphaFoldDB" id="A0A1N7HJG1"/>
<gene>
    <name evidence="2" type="ORF">SAMN05421833_15515</name>
</gene>
<evidence type="ECO:0000259" key="1">
    <source>
        <dbReference type="Pfam" id="PF01261"/>
    </source>
</evidence>
<reference evidence="3" key="1">
    <citation type="submission" date="2017-01" db="EMBL/GenBank/DDBJ databases">
        <authorList>
            <person name="Varghese N."/>
            <person name="Submissions S."/>
        </authorList>
    </citation>
    <scope>NUCLEOTIDE SEQUENCE [LARGE SCALE GENOMIC DNA]</scope>
    <source>
        <strain evidence="3">ATCC 12950</strain>
    </source>
</reference>